<dbReference type="PROSITE" id="PS50231">
    <property type="entry name" value="RICIN_B_LECTIN"/>
    <property type="match status" value="1"/>
</dbReference>
<dbReference type="Proteomes" id="UP001221189">
    <property type="component" value="Unassembled WGS sequence"/>
</dbReference>
<gene>
    <name evidence="3" type="ORF">PRZ03_12295</name>
</gene>
<feature type="domain" description="Ricin B lectin" evidence="2">
    <location>
        <begin position="168"/>
        <end position="291"/>
    </location>
</feature>
<dbReference type="InterPro" id="IPR035992">
    <property type="entry name" value="Ricin_B-like_lectins"/>
</dbReference>
<sequence>MNWFSRFFSTLLASSALASAHAADTSYNLVASNGQCLDSSGALSSCGGAEQRFAFGADGTVYLAGGEGKRYLQGNLFASKTVSFSGALSTGNASTYWSRPGGNQLQLSQSRAMSAMCLSWQLVNTVKPGLSSGNPGVLSAELALCSATAANQKWTLANPLPVDLADSSKTQVRSSTRGCLQQTDFTSPLSASKLTVSACAGAAKSEYFRFTNQGSIVLNGYCLTASGGAGTAVGLSSCGETGVPPAANQKWKRGSNSSIVSPSGLCLSQKGAGVELAACDAGNVFQYWSTSSIVASTWPQGVPVADKPTTYVPGQTLSNGQVNTIVNWIQRETSISTTPFCYKTAAYDRGAGIAPGCADGQYKDGALCYSNCRSGYHPVGPVCWSDQSLSYSSPGLSGCRDGYTKVLGVCWLKKASYGNGAGQAANSCNSNRVMQAGLCYVKPRDGYQCNVTNCNQRCAAGIADCGAAACASNANQCVNTISNMVVSSAMMIGSFATAGALGEAKIGVMAAKEVYRAAKTAEELATALLLLSNDINNFLNLAEKDLASISSADIEAQIIRQYPKGKADYKHIAREWAARQLLFYIADLIKDLDMIIITAIDPTGIVSVIDAFAKPPCMDHKPMP</sequence>
<proteinExistence type="predicted"/>
<evidence type="ECO:0000313" key="4">
    <source>
        <dbReference type="Proteomes" id="UP001221189"/>
    </source>
</evidence>
<name>A0ABT5KFM1_9BURK</name>
<dbReference type="SUPFAM" id="SSF50370">
    <property type="entry name" value="Ricin B-like lectins"/>
    <property type="match status" value="1"/>
</dbReference>
<feature type="signal peptide" evidence="1">
    <location>
        <begin position="1"/>
        <end position="22"/>
    </location>
</feature>
<dbReference type="EMBL" id="JAQQXT010000007">
    <property type="protein sequence ID" value="MDC8772354.1"/>
    <property type="molecule type" value="Genomic_DNA"/>
</dbReference>
<accession>A0ABT5KFM1</accession>
<dbReference type="InterPro" id="IPR000772">
    <property type="entry name" value="Ricin_B_lectin"/>
</dbReference>
<dbReference type="Pfam" id="PF00652">
    <property type="entry name" value="Ricin_B_lectin"/>
    <property type="match status" value="1"/>
</dbReference>
<keyword evidence="4" id="KW-1185">Reference proteome</keyword>
<comment type="caution">
    <text evidence="3">The sequence shown here is derived from an EMBL/GenBank/DDBJ whole genome shotgun (WGS) entry which is preliminary data.</text>
</comment>
<evidence type="ECO:0000313" key="3">
    <source>
        <dbReference type="EMBL" id="MDC8772354.1"/>
    </source>
</evidence>
<evidence type="ECO:0000259" key="2">
    <source>
        <dbReference type="SMART" id="SM00458"/>
    </source>
</evidence>
<dbReference type="RefSeq" id="WP_273600564.1">
    <property type="nucleotide sequence ID" value="NZ_JAQQXT010000007.1"/>
</dbReference>
<organism evidence="3 4">
    <name type="scientific">Roseateles albus</name>
    <dbReference type="NCBI Taxonomy" id="2987525"/>
    <lineage>
        <taxon>Bacteria</taxon>
        <taxon>Pseudomonadati</taxon>
        <taxon>Pseudomonadota</taxon>
        <taxon>Betaproteobacteria</taxon>
        <taxon>Burkholderiales</taxon>
        <taxon>Sphaerotilaceae</taxon>
        <taxon>Roseateles</taxon>
    </lineage>
</organism>
<dbReference type="SMART" id="SM00458">
    <property type="entry name" value="RICIN"/>
    <property type="match status" value="1"/>
</dbReference>
<feature type="chain" id="PRO_5045447691" evidence="1">
    <location>
        <begin position="23"/>
        <end position="624"/>
    </location>
</feature>
<dbReference type="Gene3D" id="2.80.10.50">
    <property type="match status" value="2"/>
</dbReference>
<reference evidence="3 4" key="1">
    <citation type="submission" date="2022-10" db="EMBL/GenBank/DDBJ databases">
        <title>Paucibacter sp. hw1 Genome sequencing.</title>
        <authorList>
            <person name="Park S."/>
        </authorList>
    </citation>
    <scope>NUCLEOTIDE SEQUENCE [LARGE SCALE GENOMIC DNA]</scope>
    <source>
        <strain evidence="4">hw1</strain>
    </source>
</reference>
<keyword evidence="1" id="KW-0732">Signal</keyword>
<protein>
    <submittedName>
        <fullName evidence="3">RICIN domain-containing protein</fullName>
    </submittedName>
</protein>
<evidence type="ECO:0000256" key="1">
    <source>
        <dbReference type="SAM" id="SignalP"/>
    </source>
</evidence>